<evidence type="ECO:0000256" key="1">
    <source>
        <dbReference type="ARBA" id="ARBA00006739"/>
    </source>
</evidence>
<dbReference type="AlphaFoldDB" id="A0A1Q8YGX6"/>
<dbReference type="Proteomes" id="UP000185911">
    <property type="component" value="Unassembled WGS sequence"/>
</dbReference>
<evidence type="ECO:0000313" key="5">
    <source>
        <dbReference type="Proteomes" id="UP000185911"/>
    </source>
</evidence>
<dbReference type="RefSeq" id="WP_075585665.1">
    <property type="nucleotide sequence ID" value="NZ_MSYM01000008.1"/>
</dbReference>
<evidence type="ECO:0000256" key="3">
    <source>
        <dbReference type="ARBA" id="ARBA00022679"/>
    </source>
</evidence>
<dbReference type="PANTHER" id="PTHR43179:SF12">
    <property type="entry name" value="GALACTOFURANOSYLTRANSFERASE GLFT2"/>
    <property type="match status" value="1"/>
</dbReference>
<dbReference type="EMBL" id="MSYM01000008">
    <property type="protein sequence ID" value="OLP07318.1"/>
    <property type="molecule type" value="Genomic_DNA"/>
</dbReference>
<dbReference type="InterPro" id="IPR029044">
    <property type="entry name" value="Nucleotide-diphossugar_trans"/>
</dbReference>
<dbReference type="Gene3D" id="3.90.550.10">
    <property type="entry name" value="Spore Coat Polysaccharide Biosynthesis Protein SpsA, Chain A"/>
    <property type="match status" value="1"/>
</dbReference>
<comment type="similarity">
    <text evidence="1">Belongs to the glycosyltransferase 2 family.</text>
</comment>
<accession>A0A1Q8YGX6</accession>
<dbReference type="PANTHER" id="PTHR43179">
    <property type="entry name" value="RHAMNOSYLTRANSFERASE WBBL"/>
    <property type="match status" value="1"/>
</dbReference>
<evidence type="ECO:0000256" key="2">
    <source>
        <dbReference type="ARBA" id="ARBA00022676"/>
    </source>
</evidence>
<proteinExistence type="inferred from homology"/>
<dbReference type="STRING" id="81479.RA876_00440"/>
<keyword evidence="5" id="KW-1185">Reference proteome</keyword>
<sequence>MIKVLVSILNWNGSDSTIQCVNTLLADHVPAGIQVAIRVIDNGSNSVETNVLKNLEHPLVDVLFNPVNTGFTGGQNANIQYALDHDFDYVWLLNNDTVVPAGTIACLVACMQVNPACGAVSPVIVRMGNPDTVDFCGAAHDWIAIDTLRPATLADAPAFLEKHKGRVWAVGTALLLRVSAVRQVGLLDDRLFAYYDDDDYGARLMTAGWCTHIALEARVEHACFEGDMYRRPPYFFYLTTRNAVFFALTHVPKPHRRFLRARYIDRTLVMANKLTKQGQKDKANACLLGLADGLAGHGGAPKLTRRVPLWLRVLQPLGRLWNRI</sequence>
<dbReference type="Pfam" id="PF13641">
    <property type="entry name" value="Glyco_tranf_2_3"/>
    <property type="match status" value="1"/>
</dbReference>
<gene>
    <name evidence="4" type="ORF">BLL52_1148</name>
</gene>
<dbReference type="SUPFAM" id="SSF53448">
    <property type="entry name" value="Nucleotide-diphospho-sugar transferases"/>
    <property type="match status" value="1"/>
</dbReference>
<reference evidence="4 5" key="1">
    <citation type="submission" date="2017-01" db="EMBL/GenBank/DDBJ databases">
        <title>Genome sequence of Rhodoferax antarcticus ANT.BR, a psychrophilic purple nonsulfur bacterium from an Antarctic microbial mat.</title>
        <authorList>
            <person name="Baker J."/>
            <person name="Riester C."/>
            <person name="Skinner B."/>
            <person name="Newell A."/>
            <person name="Swingley W."/>
            <person name="Madigan M."/>
            <person name="Jung D."/>
            <person name="Asao M."/>
            <person name="Chen M."/>
            <person name="Loughlin P."/>
            <person name="Pan H."/>
            <person name="Lin S."/>
            <person name="Li N."/>
            <person name="Shaw J."/>
            <person name="Prado M."/>
            <person name="Sherman C."/>
            <person name="Li X."/>
            <person name="Tang J."/>
            <person name="Blankenship R."/>
            <person name="Zhao T."/>
            <person name="Touchman J."/>
            <person name="Sattley M."/>
        </authorList>
    </citation>
    <scope>NUCLEOTIDE SEQUENCE [LARGE SCALE GENOMIC DNA]</scope>
    <source>
        <strain evidence="4 5">ANT.BR</strain>
    </source>
</reference>
<dbReference type="GO" id="GO:0016757">
    <property type="term" value="F:glycosyltransferase activity"/>
    <property type="evidence" value="ECO:0007669"/>
    <property type="project" value="UniProtKB-KW"/>
</dbReference>
<comment type="caution">
    <text evidence="4">The sequence shown here is derived from an EMBL/GenBank/DDBJ whole genome shotgun (WGS) entry which is preliminary data.</text>
</comment>
<keyword evidence="2" id="KW-0328">Glycosyltransferase</keyword>
<name>A0A1Q8YGX6_9BURK</name>
<keyword evidence="3 4" id="KW-0808">Transferase</keyword>
<protein>
    <submittedName>
        <fullName evidence="4">Putative glycosyl transferase family 2</fullName>
    </submittedName>
</protein>
<organism evidence="4 5">
    <name type="scientific">Rhodoferax antarcticus ANT.BR</name>
    <dbReference type="NCBI Taxonomy" id="1111071"/>
    <lineage>
        <taxon>Bacteria</taxon>
        <taxon>Pseudomonadati</taxon>
        <taxon>Pseudomonadota</taxon>
        <taxon>Betaproteobacteria</taxon>
        <taxon>Burkholderiales</taxon>
        <taxon>Comamonadaceae</taxon>
        <taxon>Rhodoferax</taxon>
    </lineage>
</organism>
<evidence type="ECO:0000313" key="4">
    <source>
        <dbReference type="EMBL" id="OLP07318.1"/>
    </source>
</evidence>